<comment type="similarity">
    <text evidence="1">Belongs to the Gfa family.</text>
</comment>
<keyword evidence="3" id="KW-0862">Zinc</keyword>
<protein>
    <recommendedName>
        <fullName evidence="4">CENP-V/GFA domain-containing protein</fullName>
    </recommendedName>
</protein>
<dbReference type="Gene3D" id="2.170.150.70">
    <property type="match status" value="1"/>
</dbReference>
<sequence>MTLVATCHCGATRIELPYAPTEAHECNCSFCARTGAVWAYYRPGEMKLVSQAEDRVYSASEGLNLHHFCGRCGMHAFGDSPDWASAYNLDGTPKEGFEAGAVPAERIHGVNLRLIDDLDWSAITVEKVDGRNNW</sequence>
<dbReference type="InterPro" id="IPR052355">
    <property type="entry name" value="CENP-V-like"/>
</dbReference>
<dbReference type="InterPro" id="IPR006913">
    <property type="entry name" value="CENP-V/GFA"/>
</dbReference>
<evidence type="ECO:0000259" key="4">
    <source>
        <dbReference type="PROSITE" id="PS51891"/>
    </source>
</evidence>
<dbReference type="InterPro" id="IPR011057">
    <property type="entry name" value="Mss4-like_sf"/>
</dbReference>
<dbReference type="EMBL" id="JBEPLU010000001">
    <property type="protein sequence ID" value="MET3525087.1"/>
    <property type="molecule type" value="Genomic_DNA"/>
</dbReference>
<dbReference type="RefSeq" id="WP_354296991.1">
    <property type="nucleotide sequence ID" value="NZ_JBEPLU010000001.1"/>
</dbReference>
<evidence type="ECO:0000313" key="5">
    <source>
        <dbReference type="EMBL" id="MET3525087.1"/>
    </source>
</evidence>
<evidence type="ECO:0000256" key="1">
    <source>
        <dbReference type="ARBA" id="ARBA00005495"/>
    </source>
</evidence>
<proteinExistence type="inferred from homology"/>
<dbReference type="Pfam" id="PF04828">
    <property type="entry name" value="GFA"/>
    <property type="match status" value="1"/>
</dbReference>
<accession>A0ABV2EDR4</accession>
<dbReference type="PANTHER" id="PTHR28620">
    <property type="entry name" value="CENTROMERE PROTEIN V"/>
    <property type="match status" value="1"/>
</dbReference>
<name>A0ABV2EDR4_9CAUL</name>
<reference evidence="5 6" key="1">
    <citation type="submission" date="2024-06" db="EMBL/GenBank/DDBJ databases">
        <title>Genomic Encyclopedia of Type Strains, Phase IV (KMG-IV): sequencing the most valuable type-strain genomes for metagenomic binning, comparative biology and taxonomic classification.</title>
        <authorList>
            <person name="Goeker M."/>
        </authorList>
    </citation>
    <scope>NUCLEOTIDE SEQUENCE [LARGE SCALE GENOMIC DNA]</scope>
    <source>
        <strain evidence="5 6">DSM 17809</strain>
    </source>
</reference>
<dbReference type="Proteomes" id="UP001549110">
    <property type="component" value="Unassembled WGS sequence"/>
</dbReference>
<organism evidence="5 6">
    <name type="scientific">Phenylobacterium koreense</name>
    <dbReference type="NCBI Taxonomy" id="266125"/>
    <lineage>
        <taxon>Bacteria</taxon>
        <taxon>Pseudomonadati</taxon>
        <taxon>Pseudomonadota</taxon>
        <taxon>Alphaproteobacteria</taxon>
        <taxon>Caulobacterales</taxon>
        <taxon>Caulobacteraceae</taxon>
        <taxon>Phenylobacterium</taxon>
    </lineage>
</organism>
<dbReference type="SUPFAM" id="SSF51316">
    <property type="entry name" value="Mss4-like"/>
    <property type="match status" value="1"/>
</dbReference>
<evidence type="ECO:0000313" key="6">
    <source>
        <dbReference type="Proteomes" id="UP001549110"/>
    </source>
</evidence>
<evidence type="ECO:0000256" key="2">
    <source>
        <dbReference type="ARBA" id="ARBA00022723"/>
    </source>
</evidence>
<comment type="caution">
    <text evidence="5">The sequence shown here is derived from an EMBL/GenBank/DDBJ whole genome shotgun (WGS) entry which is preliminary data.</text>
</comment>
<keyword evidence="2" id="KW-0479">Metal-binding</keyword>
<keyword evidence="6" id="KW-1185">Reference proteome</keyword>
<dbReference type="PROSITE" id="PS51891">
    <property type="entry name" value="CENP_V_GFA"/>
    <property type="match status" value="1"/>
</dbReference>
<dbReference type="PANTHER" id="PTHR28620:SF1">
    <property type="entry name" value="CENP-V_GFA DOMAIN-CONTAINING PROTEIN"/>
    <property type="match status" value="1"/>
</dbReference>
<feature type="domain" description="CENP-V/GFA" evidence="4">
    <location>
        <begin position="3"/>
        <end position="116"/>
    </location>
</feature>
<gene>
    <name evidence="5" type="ORF">ABID41_000182</name>
</gene>
<evidence type="ECO:0000256" key="3">
    <source>
        <dbReference type="ARBA" id="ARBA00022833"/>
    </source>
</evidence>